<accession>A0AAU8K923</accession>
<gene>
    <name evidence="1" type="ORF">ABWK59_35075</name>
</gene>
<dbReference type="KEGG" id="kcm:ABWK59_35075"/>
<dbReference type="EMBL" id="CP159872">
    <property type="protein sequence ID" value="XCM83777.1"/>
    <property type="molecule type" value="Genomic_DNA"/>
</dbReference>
<dbReference type="AlphaFoldDB" id="A0AAU8K923"/>
<protein>
    <submittedName>
        <fullName evidence="1">Uncharacterized protein</fullName>
    </submittedName>
</protein>
<proteinExistence type="predicted"/>
<name>A0AAU8K923_9ACTN</name>
<sequence length="230" mass="24879">MSIFVAVLLAALLPVLIDCHRRSRAADWARTRFDAAAYGLVPAGTLDPRRAGPPGPPGQRETSQAIAAAAWGGDWRPAAAHVEAAGRDWDERWSRLELLAEIAQQDDAWLMEWRIAEPRSCDAATLVAKLSVHRAWAIRGSGYARQVPAQNMAKFRQLLPTAIEAAQRASLLGPENPGPWVVMVTAARGAQYTPRRFRPLWHGLVALPRTTTRGTGRACSTGAPSGPAPT</sequence>
<evidence type="ECO:0000313" key="1">
    <source>
        <dbReference type="EMBL" id="XCM83777.1"/>
    </source>
</evidence>
<reference evidence="1" key="1">
    <citation type="submission" date="2024-06" db="EMBL/GenBank/DDBJ databases">
        <title>The genome sequences of Kitasatospora sp. strain HUAS MG31.</title>
        <authorList>
            <person name="Mo P."/>
        </authorList>
    </citation>
    <scope>NUCLEOTIDE SEQUENCE</scope>
    <source>
        <strain evidence="1">HUAS MG31</strain>
    </source>
</reference>
<organism evidence="1">
    <name type="scientific">Kitasatospora camelliae</name>
    <dbReference type="NCBI Taxonomy" id="3156397"/>
    <lineage>
        <taxon>Bacteria</taxon>
        <taxon>Bacillati</taxon>
        <taxon>Actinomycetota</taxon>
        <taxon>Actinomycetes</taxon>
        <taxon>Kitasatosporales</taxon>
        <taxon>Streptomycetaceae</taxon>
        <taxon>Kitasatospora</taxon>
    </lineage>
</organism>
<dbReference type="RefSeq" id="WP_354644714.1">
    <property type="nucleotide sequence ID" value="NZ_CP159872.1"/>
</dbReference>